<feature type="region of interest" description="Disordered" evidence="1">
    <location>
        <begin position="30"/>
        <end position="54"/>
    </location>
</feature>
<comment type="caution">
    <text evidence="2">The sequence shown here is derived from an EMBL/GenBank/DDBJ whole genome shotgun (WGS) entry which is preliminary data.</text>
</comment>
<dbReference type="AlphaFoldDB" id="A0A392V9X8"/>
<sequence>SLGTEESTSSPLRSTHDYAISLTSILDESSCSSSSSSHELLKLPCPSTPLLHFS</sequence>
<keyword evidence="3" id="KW-1185">Reference proteome</keyword>
<evidence type="ECO:0000313" key="3">
    <source>
        <dbReference type="Proteomes" id="UP000265520"/>
    </source>
</evidence>
<proteinExistence type="predicted"/>
<organism evidence="2 3">
    <name type="scientific">Trifolium medium</name>
    <dbReference type="NCBI Taxonomy" id="97028"/>
    <lineage>
        <taxon>Eukaryota</taxon>
        <taxon>Viridiplantae</taxon>
        <taxon>Streptophyta</taxon>
        <taxon>Embryophyta</taxon>
        <taxon>Tracheophyta</taxon>
        <taxon>Spermatophyta</taxon>
        <taxon>Magnoliopsida</taxon>
        <taxon>eudicotyledons</taxon>
        <taxon>Gunneridae</taxon>
        <taxon>Pentapetalae</taxon>
        <taxon>rosids</taxon>
        <taxon>fabids</taxon>
        <taxon>Fabales</taxon>
        <taxon>Fabaceae</taxon>
        <taxon>Papilionoideae</taxon>
        <taxon>50 kb inversion clade</taxon>
        <taxon>NPAAA clade</taxon>
        <taxon>Hologalegina</taxon>
        <taxon>IRL clade</taxon>
        <taxon>Trifolieae</taxon>
        <taxon>Trifolium</taxon>
    </lineage>
</organism>
<protein>
    <submittedName>
        <fullName evidence="2">Uncharacterized protein</fullName>
    </submittedName>
</protein>
<evidence type="ECO:0000256" key="1">
    <source>
        <dbReference type="SAM" id="MobiDB-lite"/>
    </source>
</evidence>
<accession>A0A392V9X8</accession>
<dbReference type="EMBL" id="LXQA011081961">
    <property type="protein sequence ID" value="MCI84059.1"/>
    <property type="molecule type" value="Genomic_DNA"/>
</dbReference>
<name>A0A392V9X8_9FABA</name>
<feature type="non-terminal residue" evidence="2">
    <location>
        <position position="1"/>
    </location>
</feature>
<evidence type="ECO:0000313" key="2">
    <source>
        <dbReference type="EMBL" id="MCI84059.1"/>
    </source>
</evidence>
<reference evidence="2 3" key="1">
    <citation type="journal article" date="2018" name="Front. Plant Sci.">
        <title>Red Clover (Trifolium pratense) and Zigzag Clover (T. medium) - A Picture of Genomic Similarities and Differences.</title>
        <authorList>
            <person name="Dluhosova J."/>
            <person name="Istvanek J."/>
            <person name="Nedelnik J."/>
            <person name="Repkova J."/>
        </authorList>
    </citation>
    <scope>NUCLEOTIDE SEQUENCE [LARGE SCALE GENOMIC DNA]</scope>
    <source>
        <strain evidence="3">cv. 10/8</strain>
        <tissue evidence="2">Leaf</tissue>
    </source>
</reference>
<dbReference type="Proteomes" id="UP000265520">
    <property type="component" value="Unassembled WGS sequence"/>
</dbReference>